<sequence>MPTGQTKDAGWNIGVSKTLPYPVNEVWEFVVSPAGIALWLGDGVELTDGAPYKTDDGTVGEVRSLHEDDRVRLTWHPADWPHESTVQVAVSAAGSKTVLRFHQERLADADERERQRTHWQQVMAAVIEGLDGRE</sequence>
<proteinExistence type="inferred from homology"/>
<dbReference type="Gene3D" id="3.30.530.20">
    <property type="match status" value="1"/>
</dbReference>
<organism evidence="3 4">
    <name type="scientific">Kribbella albertanoniae</name>
    <dbReference type="NCBI Taxonomy" id="1266829"/>
    <lineage>
        <taxon>Bacteria</taxon>
        <taxon>Bacillati</taxon>
        <taxon>Actinomycetota</taxon>
        <taxon>Actinomycetes</taxon>
        <taxon>Propionibacteriales</taxon>
        <taxon>Kribbellaceae</taxon>
        <taxon>Kribbella</taxon>
    </lineage>
</organism>
<evidence type="ECO:0000256" key="1">
    <source>
        <dbReference type="ARBA" id="ARBA00006817"/>
    </source>
</evidence>
<keyword evidence="4" id="KW-1185">Reference proteome</keyword>
<dbReference type="CDD" id="cd07814">
    <property type="entry name" value="SRPBCC_CalC_Aha1-like"/>
    <property type="match status" value="1"/>
</dbReference>
<protein>
    <submittedName>
        <fullName evidence="3">SRPBCC domain-containing protein</fullName>
    </submittedName>
</protein>
<dbReference type="InterPro" id="IPR023393">
    <property type="entry name" value="START-like_dom_sf"/>
</dbReference>
<name>A0A4R4QAS6_9ACTN</name>
<dbReference type="Pfam" id="PF08327">
    <property type="entry name" value="AHSA1"/>
    <property type="match status" value="1"/>
</dbReference>
<dbReference type="InterPro" id="IPR013538">
    <property type="entry name" value="ASHA1/2-like_C"/>
</dbReference>
<comment type="caution">
    <text evidence="3">The sequence shown here is derived from an EMBL/GenBank/DDBJ whole genome shotgun (WGS) entry which is preliminary data.</text>
</comment>
<evidence type="ECO:0000313" key="3">
    <source>
        <dbReference type="EMBL" id="TDC32380.1"/>
    </source>
</evidence>
<dbReference type="EMBL" id="SMKA01000023">
    <property type="protein sequence ID" value="TDC32380.1"/>
    <property type="molecule type" value="Genomic_DNA"/>
</dbReference>
<dbReference type="RefSeq" id="WP_132404521.1">
    <property type="nucleotide sequence ID" value="NZ_SMKA01000023.1"/>
</dbReference>
<dbReference type="Proteomes" id="UP000295075">
    <property type="component" value="Unassembled WGS sequence"/>
</dbReference>
<gene>
    <name evidence="3" type="ORF">E1261_08495</name>
</gene>
<evidence type="ECO:0000259" key="2">
    <source>
        <dbReference type="Pfam" id="PF08327"/>
    </source>
</evidence>
<comment type="similarity">
    <text evidence="1">Belongs to the AHA1 family.</text>
</comment>
<dbReference type="AlphaFoldDB" id="A0A4R4QAS6"/>
<feature type="domain" description="Activator of Hsp90 ATPase homologue 1/2-like C-terminal" evidence="2">
    <location>
        <begin position="21"/>
        <end position="124"/>
    </location>
</feature>
<accession>A0A4R4QAS6</accession>
<evidence type="ECO:0000313" key="4">
    <source>
        <dbReference type="Proteomes" id="UP000295075"/>
    </source>
</evidence>
<dbReference type="OrthoDB" id="4549061at2"/>
<dbReference type="SUPFAM" id="SSF55961">
    <property type="entry name" value="Bet v1-like"/>
    <property type="match status" value="1"/>
</dbReference>
<reference evidence="3 4" key="1">
    <citation type="submission" date="2019-03" db="EMBL/GenBank/DDBJ databases">
        <title>Draft genome sequences of novel Actinobacteria.</title>
        <authorList>
            <person name="Sahin N."/>
            <person name="Ay H."/>
            <person name="Saygin H."/>
        </authorList>
    </citation>
    <scope>NUCLEOTIDE SEQUENCE [LARGE SCALE GENOMIC DNA]</scope>
    <source>
        <strain evidence="3 4">JCM 30547</strain>
    </source>
</reference>